<evidence type="ECO:0000313" key="2">
    <source>
        <dbReference type="EMBL" id="GIH17634.1"/>
    </source>
</evidence>
<gene>
    <name evidence="2" type="ORF">Raf01_58060</name>
</gene>
<dbReference type="InterPro" id="IPR011008">
    <property type="entry name" value="Dimeric_a/b-barrel"/>
</dbReference>
<keyword evidence="3" id="KW-1185">Reference proteome</keyword>
<organism evidence="2 3">
    <name type="scientific">Rugosimonospora africana</name>
    <dbReference type="NCBI Taxonomy" id="556532"/>
    <lineage>
        <taxon>Bacteria</taxon>
        <taxon>Bacillati</taxon>
        <taxon>Actinomycetota</taxon>
        <taxon>Actinomycetes</taxon>
        <taxon>Micromonosporales</taxon>
        <taxon>Micromonosporaceae</taxon>
        <taxon>Rugosimonospora</taxon>
    </lineage>
</organism>
<dbReference type="Gene3D" id="3.30.70.100">
    <property type="match status" value="1"/>
</dbReference>
<proteinExistence type="predicted"/>
<dbReference type="SUPFAM" id="SSF54909">
    <property type="entry name" value="Dimeric alpha+beta barrel"/>
    <property type="match status" value="1"/>
</dbReference>
<dbReference type="PANTHER" id="PTHR41521:SF4">
    <property type="entry name" value="BLR0684 PROTEIN"/>
    <property type="match status" value="1"/>
</dbReference>
<evidence type="ECO:0000313" key="3">
    <source>
        <dbReference type="Proteomes" id="UP000642748"/>
    </source>
</evidence>
<sequence length="122" mass="13882">MLPFRPAGVHTADYSNSVPNWHPCPVAAWVISEVEVLDDERAARYRELAQDSIARYGGRYLARSAVPAALEGRWPDERRLVIVEFPSMQRAREWYASPEYSAALAVRQEALARRLLLVESLE</sequence>
<protein>
    <recommendedName>
        <fullName evidence="1">DUF1330 domain-containing protein</fullName>
    </recommendedName>
</protein>
<dbReference type="PANTHER" id="PTHR41521">
    <property type="match status" value="1"/>
</dbReference>
<dbReference type="Pfam" id="PF07045">
    <property type="entry name" value="DUF1330"/>
    <property type="match status" value="1"/>
</dbReference>
<feature type="domain" description="DUF1330" evidence="1">
    <location>
        <begin position="28"/>
        <end position="120"/>
    </location>
</feature>
<reference evidence="2" key="1">
    <citation type="submission" date="2021-01" db="EMBL/GenBank/DDBJ databases">
        <title>Whole genome shotgun sequence of Rugosimonospora africana NBRC 104875.</title>
        <authorList>
            <person name="Komaki H."/>
            <person name="Tamura T."/>
        </authorList>
    </citation>
    <scope>NUCLEOTIDE SEQUENCE</scope>
    <source>
        <strain evidence="2">NBRC 104875</strain>
    </source>
</reference>
<dbReference type="InterPro" id="IPR010753">
    <property type="entry name" value="DUF1330"/>
</dbReference>
<comment type="caution">
    <text evidence="2">The sequence shown here is derived from an EMBL/GenBank/DDBJ whole genome shotgun (WGS) entry which is preliminary data.</text>
</comment>
<accession>A0A8J3VT22</accession>
<name>A0A8J3VT22_9ACTN</name>
<dbReference type="Proteomes" id="UP000642748">
    <property type="component" value="Unassembled WGS sequence"/>
</dbReference>
<dbReference type="EMBL" id="BONZ01000056">
    <property type="protein sequence ID" value="GIH17634.1"/>
    <property type="molecule type" value="Genomic_DNA"/>
</dbReference>
<evidence type="ECO:0000259" key="1">
    <source>
        <dbReference type="Pfam" id="PF07045"/>
    </source>
</evidence>
<dbReference type="AlphaFoldDB" id="A0A8J3VT22"/>